<name>A0A8D5AJP1_9GAMM</name>
<dbReference type="Gene3D" id="3.30.2310.20">
    <property type="entry name" value="RelE-like"/>
    <property type="match status" value="1"/>
</dbReference>
<keyword evidence="4" id="KW-1185">Reference proteome</keyword>
<proteinExistence type="inferred from homology"/>
<dbReference type="InterPro" id="IPR007712">
    <property type="entry name" value="RelE/ParE_toxin"/>
</dbReference>
<evidence type="ECO:0000256" key="2">
    <source>
        <dbReference type="ARBA" id="ARBA00022649"/>
    </source>
</evidence>
<dbReference type="PANTHER" id="PTHR33755:SF8">
    <property type="entry name" value="TOXIN PARE2"/>
    <property type="match status" value="1"/>
</dbReference>
<organism evidence="3 4">
    <name type="scientific">Methylogaea oryzae</name>
    <dbReference type="NCBI Taxonomy" id="1295382"/>
    <lineage>
        <taxon>Bacteria</taxon>
        <taxon>Pseudomonadati</taxon>
        <taxon>Pseudomonadota</taxon>
        <taxon>Gammaproteobacteria</taxon>
        <taxon>Methylococcales</taxon>
        <taxon>Methylococcaceae</taxon>
        <taxon>Methylogaea</taxon>
    </lineage>
</organism>
<sequence>MINRLIIRPEAEADLADAQAWYEAQRKGLAAEFLLSVEEALERIGRIPSMYSATYRDIRRVLLRRFPYVIYYRIVRDDVVIVAVLHTARNPRLWKSRTPKG</sequence>
<dbReference type="PANTHER" id="PTHR33755">
    <property type="entry name" value="TOXIN PARE1-RELATED"/>
    <property type="match status" value="1"/>
</dbReference>
<dbReference type="Pfam" id="PF05016">
    <property type="entry name" value="ParE_toxin"/>
    <property type="match status" value="1"/>
</dbReference>
<accession>A0A8D5AJP1</accession>
<evidence type="ECO:0000256" key="1">
    <source>
        <dbReference type="ARBA" id="ARBA00006226"/>
    </source>
</evidence>
<dbReference type="Proteomes" id="UP000824988">
    <property type="component" value="Chromosome"/>
</dbReference>
<dbReference type="RefSeq" id="WP_054773803.1">
    <property type="nucleotide sequence ID" value="NZ_AP019782.1"/>
</dbReference>
<reference evidence="3" key="1">
    <citation type="submission" date="2019-06" db="EMBL/GenBank/DDBJ databases">
        <title>Complete genome sequence of Methylogaea oryzae strain JCM16910.</title>
        <authorList>
            <person name="Asakawa S."/>
        </authorList>
    </citation>
    <scope>NUCLEOTIDE SEQUENCE</scope>
    <source>
        <strain evidence="3">E10</strain>
    </source>
</reference>
<dbReference type="KEGG" id="moz:MoryE10_08670"/>
<comment type="similarity">
    <text evidence="1">Belongs to the RelE toxin family.</text>
</comment>
<protein>
    <submittedName>
        <fullName evidence="3">Toxin, RelE family protein</fullName>
    </submittedName>
</protein>
<dbReference type="AlphaFoldDB" id="A0A8D5AJP1"/>
<dbReference type="EMBL" id="AP019782">
    <property type="protein sequence ID" value="BBL70261.1"/>
    <property type="molecule type" value="Genomic_DNA"/>
</dbReference>
<gene>
    <name evidence="3" type="ORF">MoryE10_08670</name>
</gene>
<dbReference type="InterPro" id="IPR035093">
    <property type="entry name" value="RelE/ParE_toxin_dom_sf"/>
</dbReference>
<evidence type="ECO:0000313" key="4">
    <source>
        <dbReference type="Proteomes" id="UP000824988"/>
    </source>
</evidence>
<dbReference type="InterPro" id="IPR051803">
    <property type="entry name" value="TA_system_RelE-like_toxin"/>
</dbReference>
<evidence type="ECO:0000313" key="3">
    <source>
        <dbReference type="EMBL" id="BBL70261.1"/>
    </source>
</evidence>
<keyword evidence="2" id="KW-1277">Toxin-antitoxin system</keyword>